<organism evidence="1 2">
    <name type="scientific">Cynara cardunculus var. scolymus</name>
    <name type="common">Globe artichoke</name>
    <name type="synonym">Cynara scolymus</name>
    <dbReference type="NCBI Taxonomy" id="59895"/>
    <lineage>
        <taxon>Eukaryota</taxon>
        <taxon>Viridiplantae</taxon>
        <taxon>Streptophyta</taxon>
        <taxon>Embryophyta</taxon>
        <taxon>Tracheophyta</taxon>
        <taxon>Spermatophyta</taxon>
        <taxon>Magnoliopsida</taxon>
        <taxon>eudicotyledons</taxon>
        <taxon>Gunneridae</taxon>
        <taxon>Pentapetalae</taxon>
        <taxon>asterids</taxon>
        <taxon>campanulids</taxon>
        <taxon>Asterales</taxon>
        <taxon>Asteraceae</taxon>
        <taxon>Carduoideae</taxon>
        <taxon>Cardueae</taxon>
        <taxon>Carduinae</taxon>
        <taxon>Cynara</taxon>
    </lineage>
</organism>
<evidence type="ECO:0000313" key="1">
    <source>
        <dbReference type="EMBL" id="KVH91545.1"/>
    </source>
</evidence>
<reference evidence="1 2" key="1">
    <citation type="journal article" date="2016" name="Sci. Rep.">
        <title>The genome sequence of the outbreeding globe artichoke constructed de novo incorporating a phase-aware low-pass sequencing strategy of F1 progeny.</title>
        <authorList>
            <person name="Scaglione D."/>
            <person name="Reyes-Chin-Wo S."/>
            <person name="Acquadro A."/>
            <person name="Froenicke L."/>
            <person name="Portis E."/>
            <person name="Beitel C."/>
            <person name="Tirone M."/>
            <person name="Mauro R."/>
            <person name="Lo Monaco A."/>
            <person name="Mauromicale G."/>
            <person name="Faccioli P."/>
            <person name="Cattivelli L."/>
            <person name="Rieseberg L."/>
            <person name="Michelmore R."/>
            <person name="Lanteri S."/>
        </authorList>
    </citation>
    <scope>NUCLEOTIDE SEQUENCE [LARGE SCALE GENOMIC DNA]</scope>
    <source>
        <strain evidence="1">2C</strain>
    </source>
</reference>
<proteinExistence type="predicted"/>
<dbReference type="AlphaFoldDB" id="A0A103XIT3"/>
<protein>
    <submittedName>
        <fullName evidence="1">Uncharacterized protein</fullName>
    </submittedName>
</protein>
<dbReference type="EMBL" id="LEKV01004927">
    <property type="protein sequence ID" value="KVH91545.1"/>
    <property type="molecule type" value="Genomic_DNA"/>
</dbReference>
<evidence type="ECO:0000313" key="2">
    <source>
        <dbReference type="Proteomes" id="UP000243975"/>
    </source>
</evidence>
<keyword evidence="2" id="KW-1185">Reference proteome</keyword>
<dbReference type="Gramene" id="KVH91545">
    <property type="protein sequence ID" value="KVH91545"/>
    <property type="gene ID" value="Ccrd_006419"/>
</dbReference>
<gene>
    <name evidence="1" type="ORF">Ccrd_006419</name>
</gene>
<name>A0A103XIT3_CYNCS</name>
<sequence length="86" mass="10092">MECELMYEEQPWMTNWMTNCETIVTVKQYFNVDFDGLMGGFQARMQEMKEKEVNYNGNVCKPCSVACFECPICRTKISDRIFAFTS</sequence>
<accession>A0A103XIT3</accession>
<comment type="caution">
    <text evidence="1">The sequence shown here is derived from an EMBL/GenBank/DDBJ whole genome shotgun (WGS) entry which is preliminary data.</text>
</comment>
<dbReference type="Proteomes" id="UP000243975">
    <property type="component" value="Unassembled WGS sequence"/>
</dbReference>
<dbReference type="STRING" id="59895.A0A103XIT3"/>